<feature type="compositionally biased region" description="Basic and acidic residues" evidence="1">
    <location>
        <begin position="190"/>
        <end position="218"/>
    </location>
</feature>
<dbReference type="RefSeq" id="WP_076605287.1">
    <property type="nucleotide sequence ID" value="NZ_LN829118.1"/>
</dbReference>
<keyword evidence="5" id="KW-1185">Reference proteome</keyword>
<proteinExistence type="predicted"/>
<dbReference type="KEGG" id="fiy:BN1229_v1_1216"/>
<sequence>MRILKLIGAAAALMVLASAAAQAAPGFSTANVNLRTGPDIDFPAIDVIPEGDDVEIMGCLDDESWCEVLWDGDRGWVFSEYLAFDGPGGYVSLLDVGPAAYHVPFVTFAARSYWDRYYVGRPWYSERARWYAHHVRPRRDWHRPPSGRRNAGWWRKNYRAPSGLRPPPHHGWKRPSREIRQEARRHRRNARQEYRQDRRDDRRDRRDNRRDDRRDDRRDHRHDRH</sequence>
<dbReference type="OrthoDB" id="8074373at2"/>
<evidence type="ECO:0000256" key="1">
    <source>
        <dbReference type="SAM" id="MobiDB-lite"/>
    </source>
</evidence>
<feature type="chain" id="PRO_5002306166" evidence="2">
    <location>
        <begin position="24"/>
        <end position="225"/>
    </location>
</feature>
<feature type="region of interest" description="Disordered" evidence="1">
    <location>
        <begin position="160"/>
        <end position="225"/>
    </location>
</feature>
<name>A0A0D6JDH9_9HYPH</name>
<feature type="signal peptide" evidence="2">
    <location>
        <begin position="1"/>
        <end position="23"/>
    </location>
</feature>
<dbReference type="Pfam" id="PF08239">
    <property type="entry name" value="SH3_3"/>
    <property type="match status" value="1"/>
</dbReference>
<dbReference type="Proteomes" id="UP000033187">
    <property type="component" value="Chromosome 1"/>
</dbReference>
<gene>
    <name evidence="4" type="ORF">YBN1229_v1_1216</name>
</gene>
<evidence type="ECO:0000259" key="3">
    <source>
        <dbReference type="Pfam" id="PF08239"/>
    </source>
</evidence>
<dbReference type="Gene3D" id="2.30.30.40">
    <property type="entry name" value="SH3 Domains"/>
    <property type="match status" value="1"/>
</dbReference>
<dbReference type="AlphaFoldDB" id="A0A0D6JDH9"/>
<dbReference type="InterPro" id="IPR003646">
    <property type="entry name" value="SH3-like_bac-type"/>
</dbReference>
<dbReference type="KEGG" id="fil:BN1229_v1_1218"/>
<accession>A0A0D6JDH9</accession>
<feature type="domain" description="SH3b" evidence="3">
    <location>
        <begin position="31"/>
        <end position="82"/>
    </location>
</feature>
<evidence type="ECO:0000313" key="5">
    <source>
        <dbReference type="Proteomes" id="UP000033187"/>
    </source>
</evidence>
<organism evidence="4 5">
    <name type="scientific">Candidatus Filomicrobium marinum</name>
    <dbReference type="NCBI Taxonomy" id="1608628"/>
    <lineage>
        <taxon>Bacteria</taxon>
        <taxon>Pseudomonadati</taxon>
        <taxon>Pseudomonadota</taxon>
        <taxon>Alphaproteobacteria</taxon>
        <taxon>Hyphomicrobiales</taxon>
        <taxon>Hyphomicrobiaceae</taxon>
        <taxon>Filomicrobium</taxon>
    </lineage>
</organism>
<dbReference type="EMBL" id="LN829119">
    <property type="protein sequence ID" value="CPR17361.1"/>
    <property type="molecule type" value="Genomic_DNA"/>
</dbReference>
<keyword evidence="2" id="KW-0732">Signal</keyword>
<protein>
    <submittedName>
        <fullName evidence="4">Ligand-binding protein SH3</fullName>
    </submittedName>
</protein>
<evidence type="ECO:0000313" key="4">
    <source>
        <dbReference type="EMBL" id="CPR17361.1"/>
    </source>
</evidence>
<reference evidence="5" key="1">
    <citation type="submission" date="2015-02" db="EMBL/GenBank/DDBJ databases">
        <authorList>
            <person name="Chooi Y.-H."/>
        </authorList>
    </citation>
    <scope>NUCLEOTIDE SEQUENCE [LARGE SCALE GENOMIC DNA]</scope>
    <source>
        <strain evidence="5">strain Y</strain>
    </source>
</reference>
<evidence type="ECO:0000256" key="2">
    <source>
        <dbReference type="SAM" id="SignalP"/>
    </source>
</evidence>